<organism evidence="2">
    <name type="scientific">Toxocara canis</name>
    <name type="common">Canine roundworm</name>
    <dbReference type="NCBI Taxonomy" id="6265"/>
    <lineage>
        <taxon>Eukaryota</taxon>
        <taxon>Metazoa</taxon>
        <taxon>Ecdysozoa</taxon>
        <taxon>Nematoda</taxon>
        <taxon>Chromadorea</taxon>
        <taxon>Rhabditida</taxon>
        <taxon>Spirurina</taxon>
        <taxon>Ascaridomorpha</taxon>
        <taxon>Ascaridoidea</taxon>
        <taxon>Toxocaridae</taxon>
        <taxon>Toxocara</taxon>
    </lineage>
</organism>
<dbReference type="EMBL" id="UYWY01008451">
    <property type="protein sequence ID" value="VDM31444.1"/>
    <property type="molecule type" value="Genomic_DNA"/>
</dbReference>
<name>A0A3P7FQM5_TOXCA</name>
<proteinExistence type="predicted"/>
<keyword evidence="1" id="KW-0472">Membrane</keyword>
<evidence type="ECO:0000313" key="2">
    <source>
        <dbReference type="EMBL" id="VDM31444.1"/>
    </source>
</evidence>
<dbReference type="AlphaFoldDB" id="A0A3P7FQM5"/>
<keyword evidence="1" id="KW-0812">Transmembrane</keyword>
<accession>A0A3P7FQM5</accession>
<keyword evidence="1" id="KW-1133">Transmembrane helix</keyword>
<gene>
    <name evidence="2" type="ORF">TCNE_LOCUS4657</name>
</gene>
<evidence type="ECO:0000256" key="1">
    <source>
        <dbReference type="SAM" id="Phobius"/>
    </source>
</evidence>
<reference evidence="2" key="1">
    <citation type="submission" date="2018-11" db="EMBL/GenBank/DDBJ databases">
        <authorList>
            <consortium name="Pathogen Informatics"/>
        </authorList>
    </citation>
    <scope>NUCLEOTIDE SEQUENCE [LARGE SCALE GENOMIC DNA]</scope>
</reference>
<sequence length="104" mass="11851">MQKTEYPRNVPGPTYACPHCEGTFLYHRPNGLVECPFCYATISIGHYVRFLKLFYSFVRLRALSQVLLGLFLLLGSISFFTIIAMGMSSSQNYFFIAGALFELF</sequence>
<protein>
    <submittedName>
        <fullName evidence="2">Uncharacterized protein</fullName>
    </submittedName>
</protein>
<feature type="transmembrane region" description="Helical" evidence="1">
    <location>
        <begin position="66"/>
        <end position="87"/>
    </location>
</feature>